<dbReference type="GO" id="GO:0000156">
    <property type="term" value="F:phosphorelay response regulator activity"/>
    <property type="evidence" value="ECO:0007669"/>
    <property type="project" value="TreeGrafter"/>
</dbReference>
<keyword evidence="3" id="KW-0805">Transcription regulation</keyword>
<dbReference type="KEGG" id="cna:AB433_05375"/>
<dbReference type="GO" id="GO:0006355">
    <property type="term" value="P:regulation of DNA-templated transcription"/>
    <property type="evidence" value="ECO:0007669"/>
    <property type="project" value="TreeGrafter"/>
</dbReference>
<dbReference type="GO" id="GO:0000976">
    <property type="term" value="F:transcription cis-regulatory region binding"/>
    <property type="evidence" value="ECO:0007669"/>
    <property type="project" value="TreeGrafter"/>
</dbReference>
<dbReference type="SMART" id="SM00448">
    <property type="entry name" value="REC"/>
    <property type="match status" value="1"/>
</dbReference>
<accession>A0A0G3XG20</accession>
<sequence>MSYILVADDDEILSEMVRHRLVTVGHEVHTVEDGEQCLEALQTRTPDAILLDAMMPVRSGMETLIALKSDPVHARIPVIMMTSRRSQEDVLAALRAGVADYMTKPFSPEDLALRIEGLLARNRFVAGDVRMPHSLH</sequence>
<evidence type="ECO:0000256" key="2">
    <source>
        <dbReference type="ARBA" id="ARBA00023012"/>
    </source>
</evidence>
<dbReference type="RefSeq" id="WP_047820227.1">
    <property type="nucleotide sequence ID" value="NZ_CP011770.1"/>
</dbReference>
<evidence type="ECO:0000256" key="5">
    <source>
        <dbReference type="ARBA" id="ARBA00023163"/>
    </source>
</evidence>
<dbReference type="Pfam" id="PF00072">
    <property type="entry name" value="Response_reg"/>
    <property type="match status" value="1"/>
</dbReference>
<dbReference type="PROSITE" id="PS50110">
    <property type="entry name" value="RESPONSE_REGULATORY"/>
    <property type="match status" value="1"/>
</dbReference>
<dbReference type="EMBL" id="CP011770">
    <property type="protein sequence ID" value="AKM09539.1"/>
    <property type="molecule type" value="Genomic_DNA"/>
</dbReference>
<dbReference type="PATRIC" id="fig|1348774.3.peg.1128"/>
<dbReference type="SUPFAM" id="SSF52172">
    <property type="entry name" value="CheY-like"/>
    <property type="match status" value="1"/>
</dbReference>
<keyword evidence="7" id="KW-1185">Reference proteome</keyword>
<protein>
    <submittedName>
        <fullName evidence="6">Uncharacterized protein</fullName>
    </submittedName>
</protein>
<dbReference type="PANTHER" id="PTHR48111:SF1">
    <property type="entry name" value="TWO-COMPONENT RESPONSE REGULATOR ORR33"/>
    <property type="match status" value="1"/>
</dbReference>
<reference evidence="6 7" key="1">
    <citation type="submission" date="2015-06" db="EMBL/GenBank/DDBJ databases">
        <authorList>
            <person name="Zeng Y."/>
            <person name="Huang Y."/>
        </authorList>
    </citation>
    <scope>NUCLEOTIDE SEQUENCE [LARGE SCALE GENOMIC DNA]</scope>
    <source>
        <strain evidence="6 7">PQ-2</strain>
    </source>
</reference>
<dbReference type="InterPro" id="IPR039420">
    <property type="entry name" value="WalR-like"/>
</dbReference>
<dbReference type="STRING" id="1348774.AB433_05375"/>
<dbReference type="Gene3D" id="3.40.50.2300">
    <property type="match status" value="1"/>
</dbReference>
<name>A0A0G3XG20_9SPHN</name>
<keyword evidence="1" id="KW-0597">Phosphoprotein</keyword>
<dbReference type="OrthoDB" id="9786548at2"/>
<dbReference type="PANTHER" id="PTHR48111">
    <property type="entry name" value="REGULATOR OF RPOS"/>
    <property type="match status" value="1"/>
</dbReference>
<dbReference type="Proteomes" id="UP000035287">
    <property type="component" value="Chromosome"/>
</dbReference>
<dbReference type="GO" id="GO:0032993">
    <property type="term" value="C:protein-DNA complex"/>
    <property type="evidence" value="ECO:0007669"/>
    <property type="project" value="TreeGrafter"/>
</dbReference>
<gene>
    <name evidence="6" type="ORF">AB433_05375</name>
</gene>
<organism evidence="6 7">
    <name type="scientific">Croceicoccus naphthovorans</name>
    <dbReference type="NCBI Taxonomy" id="1348774"/>
    <lineage>
        <taxon>Bacteria</taxon>
        <taxon>Pseudomonadati</taxon>
        <taxon>Pseudomonadota</taxon>
        <taxon>Alphaproteobacteria</taxon>
        <taxon>Sphingomonadales</taxon>
        <taxon>Erythrobacteraceae</taxon>
        <taxon>Croceicoccus</taxon>
    </lineage>
</organism>
<keyword evidence="4" id="KW-0238">DNA-binding</keyword>
<evidence type="ECO:0000256" key="4">
    <source>
        <dbReference type="ARBA" id="ARBA00023125"/>
    </source>
</evidence>
<proteinExistence type="predicted"/>
<keyword evidence="2" id="KW-0902">Two-component regulatory system</keyword>
<evidence type="ECO:0000256" key="1">
    <source>
        <dbReference type="ARBA" id="ARBA00022553"/>
    </source>
</evidence>
<evidence type="ECO:0000313" key="6">
    <source>
        <dbReference type="EMBL" id="AKM09539.1"/>
    </source>
</evidence>
<keyword evidence="5" id="KW-0804">Transcription</keyword>
<dbReference type="AlphaFoldDB" id="A0A0G3XG20"/>
<dbReference type="InterPro" id="IPR011006">
    <property type="entry name" value="CheY-like_superfamily"/>
</dbReference>
<dbReference type="GO" id="GO:0005829">
    <property type="term" value="C:cytosol"/>
    <property type="evidence" value="ECO:0007669"/>
    <property type="project" value="TreeGrafter"/>
</dbReference>
<dbReference type="InterPro" id="IPR001789">
    <property type="entry name" value="Sig_transdc_resp-reg_receiver"/>
</dbReference>
<evidence type="ECO:0000256" key="3">
    <source>
        <dbReference type="ARBA" id="ARBA00023015"/>
    </source>
</evidence>
<evidence type="ECO:0000313" key="7">
    <source>
        <dbReference type="Proteomes" id="UP000035287"/>
    </source>
</evidence>